<dbReference type="Proteomes" id="UP001058713">
    <property type="component" value="Chromosome"/>
</dbReference>
<dbReference type="KEGG" id="lcae:K3721_14640"/>
<reference evidence="1" key="1">
    <citation type="submission" date="2021-08" db="EMBL/GenBank/DDBJ databases">
        <authorList>
            <person name="Nwanade C."/>
            <person name="Wang M."/>
            <person name="Masoudi A."/>
            <person name="Yu Z."/>
            <person name="Liu J."/>
        </authorList>
    </citation>
    <scope>NUCLEOTIDE SEQUENCE</scope>
    <source>
        <strain evidence="1">S122</strain>
    </source>
</reference>
<evidence type="ECO:0000313" key="2">
    <source>
        <dbReference type="Proteomes" id="UP001058713"/>
    </source>
</evidence>
<dbReference type="FunFam" id="3.90.1530.30:FF:000002">
    <property type="entry name" value="Chromosome partitioning protein ParB"/>
    <property type="match status" value="1"/>
</dbReference>
<sequence length="53" mass="5822">MIGGLAEDIARRTLLSSIIVRTVLDESGGETCMYTIPTGGRRFRSLELLVKPK</sequence>
<evidence type="ECO:0000313" key="1">
    <source>
        <dbReference type="EMBL" id="UWQ53225.1"/>
    </source>
</evidence>
<dbReference type="Gene3D" id="3.90.1530.30">
    <property type="match status" value="1"/>
</dbReference>
<dbReference type="EMBL" id="CP081070">
    <property type="protein sequence ID" value="UWQ53225.1"/>
    <property type="molecule type" value="Genomic_DNA"/>
</dbReference>
<accession>A0A9Q9LW38</accession>
<name>A0A9Q9LW38_LEICA</name>
<dbReference type="AlphaFoldDB" id="A0A9Q9LW38"/>
<protein>
    <submittedName>
        <fullName evidence="1">Uncharacterized protein</fullName>
    </submittedName>
</protein>
<gene>
    <name evidence="1" type="ORF">K3721_14640</name>
</gene>
<proteinExistence type="predicted"/>
<organism evidence="1 2">
    <name type="scientific">Leisingera caerulea</name>
    <name type="common">Phaeobacter caeruleus</name>
    <dbReference type="NCBI Taxonomy" id="506591"/>
    <lineage>
        <taxon>Bacteria</taxon>
        <taxon>Pseudomonadati</taxon>
        <taxon>Pseudomonadota</taxon>
        <taxon>Alphaproteobacteria</taxon>
        <taxon>Rhodobacterales</taxon>
        <taxon>Roseobacteraceae</taxon>
        <taxon>Leisingera</taxon>
    </lineage>
</organism>